<name>A0ABY6K7W9_9ARAC</name>
<protein>
    <submittedName>
        <fullName evidence="2">Uncharacterized protein</fullName>
    </submittedName>
</protein>
<reference evidence="2 4" key="1">
    <citation type="submission" date="2022-01" db="EMBL/GenBank/DDBJ databases">
        <title>A chromosomal length assembly of Cordylochernes scorpioides.</title>
        <authorList>
            <person name="Zeh D."/>
            <person name="Zeh J."/>
        </authorList>
    </citation>
    <scope>NUCLEOTIDE SEQUENCE [LARGE SCALE GENOMIC DNA]</scope>
    <source>
        <strain evidence="2">IN4F17</strain>
        <tissue evidence="2">Whole Body</tissue>
    </source>
</reference>
<keyword evidence="4" id="KW-1185">Reference proteome</keyword>
<evidence type="ECO:0000313" key="3">
    <source>
        <dbReference type="EMBL" id="UYV63945.1"/>
    </source>
</evidence>
<feature type="region of interest" description="Disordered" evidence="1">
    <location>
        <begin position="79"/>
        <end position="129"/>
    </location>
</feature>
<accession>A0ABY6K7W9</accession>
<dbReference type="Proteomes" id="UP001235939">
    <property type="component" value="Chromosome 02"/>
</dbReference>
<sequence length="129" mass="14478">MTDFLRPGLLPFLSHPPGLLYNKIMPGHTRHVRTHLGSDGKTIATIKLESWLISVPLKAPYIMAAERDFQWQGIRSGSKDVSQGWRKRRDGREQRLGAGRGRSLGWGGNPVEEDSEGGGRWSRALDFKI</sequence>
<dbReference type="EMBL" id="CP092864">
    <property type="protein sequence ID" value="UYV63943.1"/>
    <property type="molecule type" value="Genomic_DNA"/>
</dbReference>
<dbReference type="EMBL" id="CP092864">
    <property type="protein sequence ID" value="UYV63945.1"/>
    <property type="molecule type" value="Genomic_DNA"/>
</dbReference>
<feature type="compositionally biased region" description="Gly residues" evidence="1">
    <location>
        <begin position="98"/>
        <end position="108"/>
    </location>
</feature>
<evidence type="ECO:0000313" key="2">
    <source>
        <dbReference type="EMBL" id="UYV63943.1"/>
    </source>
</evidence>
<organism evidence="2 4">
    <name type="scientific">Cordylochernes scorpioides</name>
    <dbReference type="NCBI Taxonomy" id="51811"/>
    <lineage>
        <taxon>Eukaryota</taxon>
        <taxon>Metazoa</taxon>
        <taxon>Ecdysozoa</taxon>
        <taxon>Arthropoda</taxon>
        <taxon>Chelicerata</taxon>
        <taxon>Arachnida</taxon>
        <taxon>Pseudoscorpiones</taxon>
        <taxon>Cheliferoidea</taxon>
        <taxon>Chernetidae</taxon>
        <taxon>Cordylochernes</taxon>
    </lineage>
</organism>
<proteinExistence type="predicted"/>
<evidence type="ECO:0000313" key="4">
    <source>
        <dbReference type="Proteomes" id="UP001235939"/>
    </source>
</evidence>
<evidence type="ECO:0000256" key="1">
    <source>
        <dbReference type="SAM" id="MobiDB-lite"/>
    </source>
</evidence>
<gene>
    <name evidence="2" type="ORF">LAZ67_2006095</name>
    <name evidence="3" type="ORF">LAZ67_2006099</name>
</gene>